<accession>A0AA36B1H4</accession>
<proteinExistence type="predicted"/>
<reference evidence="1" key="1">
    <citation type="submission" date="2023-08" db="EMBL/GenBank/DDBJ databases">
        <authorList>
            <person name="Alioto T."/>
            <person name="Alioto T."/>
            <person name="Gomez Garrido J."/>
        </authorList>
    </citation>
    <scope>NUCLEOTIDE SEQUENCE</scope>
</reference>
<dbReference type="EMBL" id="OX597819">
    <property type="protein sequence ID" value="CAI9724862.1"/>
    <property type="molecule type" value="Genomic_DNA"/>
</dbReference>
<keyword evidence="2" id="KW-1185">Reference proteome</keyword>
<gene>
    <name evidence="1" type="ORF">OCTVUL_1B020816</name>
</gene>
<evidence type="ECO:0000313" key="2">
    <source>
        <dbReference type="Proteomes" id="UP001162480"/>
    </source>
</evidence>
<protein>
    <submittedName>
        <fullName evidence="1">Uncharacterized protein</fullName>
    </submittedName>
</protein>
<organism evidence="1 2">
    <name type="scientific">Octopus vulgaris</name>
    <name type="common">Common octopus</name>
    <dbReference type="NCBI Taxonomy" id="6645"/>
    <lineage>
        <taxon>Eukaryota</taxon>
        <taxon>Metazoa</taxon>
        <taxon>Spiralia</taxon>
        <taxon>Lophotrochozoa</taxon>
        <taxon>Mollusca</taxon>
        <taxon>Cephalopoda</taxon>
        <taxon>Coleoidea</taxon>
        <taxon>Octopodiformes</taxon>
        <taxon>Octopoda</taxon>
        <taxon>Incirrata</taxon>
        <taxon>Octopodidae</taxon>
        <taxon>Octopus</taxon>
    </lineage>
</organism>
<name>A0AA36B1H4_OCTVU</name>
<evidence type="ECO:0000313" key="1">
    <source>
        <dbReference type="EMBL" id="CAI9724862.1"/>
    </source>
</evidence>
<sequence>MSQEEKLSTSKRYALPAFTILYGPTTLSIVPIRSKEITAVIKESEKILKRWQEHFTNLFDKPSSVDHDELDGVTQCLVNFKMDRLPNYNEVKMAINQLNTEALYPDDQNVVLDDECRNRMRASDSRNDLTRSGISVWKILHKNYQEHQIVRH</sequence>
<dbReference type="Proteomes" id="UP001162480">
    <property type="component" value="Chromosome 6"/>
</dbReference>
<dbReference type="AlphaFoldDB" id="A0AA36B1H4"/>